<dbReference type="Pfam" id="PF11583">
    <property type="entry name" value="AurF"/>
    <property type="match status" value="1"/>
</dbReference>
<dbReference type="EMBL" id="LT978514">
    <property type="protein sequence ID" value="SPC21050.1"/>
    <property type="molecule type" value="Genomic_DNA"/>
</dbReference>
<dbReference type="InterPro" id="IPR025859">
    <property type="entry name" value="AurF/CmlI"/>
</dbReference>
<sequence>MKPQGNPAPAEGGSVKDIEQEGYLSKWNEESAVRTKPYLYACDRVVNDDSASSNWFFPSALPYLFHPLLAGLTTNQVQELLARNLITFLEYTTLLEHRIVNKSVQFIAQDCLPVSIPHGMRMDALRIYTDEGYHAIMSADVAHQVSEIFEINYGTRKFNRIARLEAMAEGFQFATLGWFLVGFVSETAITKQFTKMGQASLVPGVYNMLMDHLSDEWKHSQYFVSIFSYLWPRLTEAQRNFCARQLPAIIHECFRLDGTLLERDFSEMGIDNDIAQIIIEERGRESEHRLRARAGAATTLHALKRCSFFNDPRYAASFFKHGLID</sequence>
<dbReference type="AlphaFoldDB" id="A0A7Z7JD11"/>
<dbReference type="Proteomes" id="UP000257139">
    <property type="component" value="Chromosome CBM2594_b"/>
</dbReference>
<dbReference type="InterPro" id="IPR012348">
    <property type="entry name" value="RNR-like"/>
</dbReference>
<proteinExistence type="predicted"/>
<evidence type="ECO:0000313" key="2">
    <source>
        <dbReference type="Proteomes" id="UP000257139"/>
    </source>
</evidence>
<evidence type="ECO:0000313" key="1">
    <source>
        <dbReference type="EMBL" id="SPC21050.1"/>
    </source>
</evidence>
<dbReference type="GO" id="GO:0016491">
    <property type="term" value="F:oxidoreductase activity"/>
    <property type="evidence" value="ECO:0007669"/>
    <property type="project" value="InterPro"/>
</dbReference>
<organism evidence="1 2">
    <name type="scientific">Cupriavidus taiwanensis</name>
    <dbReference type="NCBI Taxonomy" id="164546"/>
    <lineage>
        <taxon>Bacteria</taxon>
        <taxon>Pseudomonadati</taxon>
        <taxon>Pseudomonadota</taxon>
        <taxon>Betaproteobacteria</taxon>
        <taxon>Burkholderiales</taxon>
        <taxon>Burkholderiaceae</taxon>
        <taxon>Cupriavidus</taxon>
    </lineage>
</organism>
<gene>
    <name evidence="1" type="ORF">CBM2594_B10154</name>
</gene>
<name>A0A7Z7JD11_9BURK</name>
<dbReference type="RefSeq" id="WP_025584798.1">
    <property type="nucleotide sequence ID" value="NZ_LT976872.1"/>
</dbReference>
<reference evidence="1 2" key="1">
    <citation type="submission" date="2018-01" db="EMBL/GenBank/DDBJ databases">
        <authorList>
            <person name="Clerissi C."/>
        </authorList>
    </citation>
    <scope>NUCLEOTIDE SEQUENCE [LARGE SCALE GENOMIC DNA]</scope>
    <source>
        <strain evidence="1">Cupriavidus taiwanensis STM 6021</strain>
    </source>
</reference>
<dbReference type="Gene3D" id="1.10.620.20">
    <property type="entry name" value="Ribonucleotide Reductase, subunit A"/>
    <property type="match status" value="1"/>
</dbReference>
<protein>
    <submittedName>
        <fullName evidence="1">p-aminobenzoate N-oxygenase AurF</fullName>
    </submittedName>
</protein>
<accession>A0A7Z7JD11</accession>